<evidence type="ECO:0000256" key="1">
    <source>
        <dbReference type="SAM" id="Phobius"/>
    </source>
</evidence>
<dbReference type="Proteomes" id="UP000039865">
    <property type="component" value="Unassembled WGS sequence"/>
</dbReference>
<keyword evidence="3" id="KW-1185">Reference proteome</keyword>
<keyword evidence="1" id="KW-0472">Membrane</keyword>
<keyword evidence="1" id="KW-1133">Transmembrane helix</keyword>
<protein>
    <recommendedName>
        <fullName evidence="4">Transmembrane protein</fullName>
    </recommendedName>
</protein>
<dbReference type="OrthoDB" id="313337at2759"/>
<evidence type="ECO:0008006" key="4">
    <source>
        <dbReference type="Google" id="ProtNLM"/>
    </source>
</evidence>
<feature type="transmembrane region" description="Helical" evidence="1">
    <location>
        <begin position="211"/>
        <end position="231"/>
    </location>
</feature>
<proteinExistence type="predicted"/>
<evidence type="ECO:0000313" key="3">
    <source>
        <dbReference type="Proteomes" id="UP000039865"/>
    </source>
</evidence>
<evidence type="ECO:0000313" key="2">
    <source>
        <dbReference type="EMBL" id="CDW84101.1"/>
    </source>
</evidence>
<name>A0A078AQ53_STYLE</name>
<sequence>MNIKIKPTNKFSDSIISDSLQVPSNNKLSTKELTKEYSTRNSLANNKFEDTSDAGYLMKNNSYQKSSRKIEMNKQSTMAVQDDYIESQDSNTVNESFAKNNYKIDDILEDLSFELAYENDVPSLRGRLFKQSTKQLSQFAQLAQTNLNIPKSTQHDQDYTQKKSAADQIQDVVSPNRRGIKEALGNVFLKRIINISEYIVAFNVWNFTRLFFYHLIFFYIGQGVIPLIMMFDKIQLANNLSFWKYNAHQSRFFFIQNGQWIAHLTMSTLMFVKYYHPFDYHIDLKNIFLEQYLFLNLQILIRSFIIAVRYGYSSNLRFALLKTQTQGGEFIAKDLLVVSWIHTHPAGLDLEIEAVLWRNQIEEEYFKLQFFEELLPVTYDKFTDSNFYEKEGNEFKMEALKKESILYEKKLKLKQEKLIKTSSSAVED</sequence>
<gene>
    <name evidence="2" type="primary">Contig7321.g361</name>
    <name evidence="2" type="ORF">STYLEM_13158</name>
</gene>
<dbReference type="EMBL" id="CCKQ01012481">
    <property type="protein sequence ID" value="CDW84101.1"/>
    <property type="molecule type" value="Genomic_DNA"/>
</dbReference>
<dbReference type="AlphaFoldDB" id="A0A078AQ53"/>
<keyword evidence="1" id="KW-0812">Transmembrane</keyword>
<organism evidence="2 3">
    <name type="scientific">Stylonychia lemnae</name>
    <name type="common">Ciliate</name>
    <dbReference type="NCBI Taxonomy" id="5949"/>
    <lineage>
        <taxon>Eukaryota</taxon>
        <taxon>Sar</taxon>
        <taxon>Alveolata</taxon>
        <taxon>Ciliophora</taxon>
        <taxon>Intramacronucleata</taxon>
        <taxon>Spirotrichea</taxon>
        <taxon>Stichotrichia</taxon>
        <taxon>Sporadotrichida</taxon>
        <taxon>Oxytrichidae</taxon>
        <taxon>Stylonychinae</taxon>
        <taxon>Stylonychia</taxon>
    </lineage>
</organism>
<reference evidence="2 3" key="1">
    <citation type="submission" date="2014-06" db="EMBL/GenBank/DDBJ databases">
        <authorList>
            <person name="Swart Estienne"/>
        </authorList>
    </citation>
    <scope>NUCLEOTIDE SEQUENCE [LARGE SCALE GENOMIC DNA]</scope>
    <source>
        <strain evidence="2 3">130c</strain>
    </source>
</reference>
<dbReference type="InParanoid" id="A0A078AQ53"/>
<accession>A0A078AQ53</accession>